<keyword evidence="1" id="KW-1133">Transmembrane helix</keyword>
<evidence type="ECO:0000313" key="2">
    <source>
        <dbReference type="EMBL" id="AUM62710.1"/>
    </source>
</evidence>
<proteinExistence type="predicted"/>
<reference evidence="2 3" key="1">
    <citation type="submission" date="2017-12" db="EMBL/GenBank/DDBJ databases">
        <title>Complete genome sequence of Spiroplasma monobiae MQ-1 (ATCC 33825).</title>
        <authorList>
            <person name="Tsai Y.-M."/>
            <person name="Lo W.-S."/>
            <person name="Wu P.-S."/>
            <person name="Cho S.-T."/>
            <person name="Kuo C.-H."/>
        </authorList>
    </citation>
    <scope>NUCLEOTIDE SEQUENCE [LARGE SCALE GENOMIC DNA]</scope>
    <source>
        <strain evidence="2 3">MQ-1</strain>
    </source>
</reference>
<keyword evidence="1" id="KW-0472">Membrane</keyword>
<gene>
    <name evidence="2" type="ORF">SMONO_v1c04610</name>
</gene>
<feature type="transmembrane region" description="Helical" evidence="1">
    <location>
        <begin position="21"/>
        <end position="40"/>
    </location>
</feature>
<protein>
    <recommendedName>
        <fullName evidence="4">Transmembrane protein</fullName>
    </recommendedName>
</protein>
<dbReference type="KEGG" id="smoo:SMONO_v1c04610"/>
<accession>A0A2K9LUK7</accession>
<sequence length="311" mass="36176">MKEKFKNFLERKLKLKIIISSCIASFLFLLSFLMVIPGIGMESQKFIKSIERQIKIIMPKGMYVIDGQDSAVYENAMNSAVKSAYVSDAISTLNTYEDKNIVVKREEYTNFSVEWFENRWADDIKNKRDVDLYDLGIDLIKFDKAVATKFLSYSYVHSGLEWMFRSGGLAEAFSKSFYKQVWRDQTIIKQDVYDSFMQYEGPGLSGLKVKESLGTMIINNKVWFLNRQIENIKFGFNIMGHSIFKNKNLNETNMNKIKVTYDELSSPFLTDTLNVYRTGVIMLFTFLVIILPIYSTLLTFWIINYKKGGYK</sequence>
<evidence type="ECO:0000313" key="3">
    <source>
        <dbReference type="Proteomes" id="UP000234790"/>
    </source>
</evidence>
<organism evidence="2 3">
    <name type="scientific">Spiroplasma monobiae MQ-1</name>
    <dbReference type="NCBI Taxonomy" id="1336748"/>
    <lineage>
        <taxon>Bacteria</taxon>
        <taxon>Bacillati</taxon>
        <taxon>Mycoplasmatota</taxon>
        <taxon>Mollicutes</taxon>
        <taxon>Entomoplasmatales</taxon>
        <taxon>Spiroplasmataceae</taxon>
        <taxon>Spiroplasma</taxon>
    </lineage>
</organism>
<feature type="transmembrane region" description="Helical" evidence="1">
    <location>
        <begin position="280"/>
        <end position="303"/>
    </location>
</feature>
<name>A0A2K9LUK7_SPISQ</name>
<dbReference type="EMBL" id="CP025543">
    <property type="protein sequence ID" value="AUM62710.1"/>
    <property type="molecule type" value="Genomic_DNA"/>
</dbReference>
<dbReference type="AlphaFoldDB" id="A0A2K9LUK7"/>
<keyword evidence="1" id="KW-0812">Transmembrane</keyword>
<evidence type="ECO:0008006" key="4">
    <source>
        <dbReference type="Google" id="ProtNLM"/>
    </source>
</evidence>
<keyword evidence="3" id="KW-1185">Reference proteome</keyword>
<evidence type="ECO:0000256" key="1">
    <source>
        <dbReference type="SAM" id="Phobius"/>
    </source>
</evidence>
<dbReference type="Proteomes" id="UP000234790">
    <property type="component" value="Chromosome"/>
</dbReference>